<proteinExistence type="predicted"/>
<protein>
    <submittedName>
        <fullName evidence="1">Uncharacterized protein</fullName>
    </submittedName>
</protein>
<organism evidence="1">
    <name type="scientific">marine metagenome</name>
    <dbReference type="NCBI Taxonomy" id="408172"/>
    <lineage>
        <taxon>unclassified sequences</taxon>
        <taxon>metagenomes</taxon>
        <taxon>ecological metagenomes</taxon>
    </lineage>
</organism>
<reference evidence="1" key="1">
    <citation type="submission" date="2018-05" db="EMBL/GenBank/DDBJ databases">
        <authorList>
            <person name="Lanie J.A."/>
            <person name="Ng W.-L."/>
            <person name="Kazmierczak K.M."/>
            <person name="Andrzejewski T.M."/>
            <person name="Davidsen T.M."/>
            <person name="Wayne K.J."/>
            <person name="Tettelin H."/>
            <person name="Glass J.I."/>
            <person name="Rusch D."/>
            <person name="Podicherti R."/>
            <person name="Tsui H.-C.T."/>
            <person name="Winkler M.E."/>
        </authorList>
    </citation>
    <scope>NUCLEOTIDE SEQUENCE</scope>
</reference>
<sequence length="78" mass="8700">MLISVVEIQRILAPNVTQSYQKLESWGLPTDAMCSKPGTLWDYFDKSRMLDSIREILAAKLAGIDPSSDHSPLLPNIL</sequence>
<name>A0A382YH87_9ZZZZ</name>
<accession>A0A382YH87</accession>
<dbReference type="EMBL" id="UINC01175834">
    <property type="protein sequence ID" value="SVD82662.1"/>
    <property type="molecule type" value="Genomic_DNA"/>
</dbReference>
<evidence type="ECO:0000313" key="1">
    <source>
        <dbReference type="EMBL" id="SVD82662.1"/>
    </source>
</evidence>
<gene>
    <name evidence="1" type="ORF">METZ01_LOCUS435516</name>
</gene>
<dbReference type="AlphaFoldDB" id="A0A382YH87"/>